<dbReference type="OrthoDB" id="6334544at2759"/>
<keyword evidence="2" id="KW-1185">Reference proteome</keyword>
<dbReference type="AlphaFoldDB" id="A0A0D8Y8K3"/>
<gene>
    <name evidence="1" type="ORF">DICVIV_01506</name>
</gene>
<sequence length="463" mass="52687">MEIKSVEHGLAQKLMIMENAVARVATIRAQLRTNTDQARKEIRSVMSQQMLLLRAREQELLDELDVITNYRERGLEHQQQLLYRSIWECKQAQKKLNENADSNSDAAEVFSRLCHVETTVQDWAHVSFESDAIGLRSSLLSFGNIRTIPDRDNARKCSLGESLPVEVEEDDAVMAHNSVLRIEEDDAVMAHKSVLRIGSSPANPYNMTKQQVESVRKWLKKIPSGSSMLGTDMSSIMNEFEVIKSTALSDSESSDSTLSFDPIAKDSTESCISTKMNEILSAEFLNTLRQPLSSWLIRAKQKEQEKVTSDIFIILLYHFYCCSLPNKSFVFQSSDMKRLHSFEDEKRYGFEDVIRKIQLSNNEDWMLGSRPKELCAPVTSSNEQSPTNEQECDVRATTTSSTQDMLDFALKKLYGCHIKSAPQPSMKGRTCGQEIDLSTVIGWKRILERIDQSTSFWLQDKKP</sequence>
<dbReference type="GO" id="GO:0003713">
    <property type="term" value="F:transcription coactivator activity"/>
    <property type="evidence" value="ECO:0007669"/>
    <property type="project" value="InterPro"/>
</dbReference>
<organism evidence="1 2">
    <name type="scientific">Dictyocaulus viviparus</name>
    <name type="common">Bovine lungworm</name>
    <dbReference type="NCBI Taxonomy" id="29172"/>
    <lineage>
        <taxon>Eukaryota</taxon>
        <taxon>Metazoa</taxon>
        <taxon>Ecdysozoa</taxon>
        <taxon>Nematoda</taxon>
        <taxon>Chromadorea</taxon>
        <taxon>Rhabditida</taxon>
        <taxon>Rhabditina</taxon>
        <taxon>Rhabditomorpha</taxon>
        <taxon>Strongyloidea</taxon>
        <taxon>Metastrongylidae</taxon>
        <taxon>Dictyocaulus</taxon>
    </lineage>
</organism>
<dbReference type="PANTHER" id="PTHR17085:SF3">
    <property type="entry name" value="NUCLEAR RECEPTOR COACTIVATOR 4"/>
    <property type="match status" value="1"/>
</dbReference>
<dbReference type="PANTHER" id="PTHR17085">
    <property type="entry name" value="NUCLEAR RECEPTOR COACTIVATOR 4"/>
    <property type="match status" value="1"/>
</dbReference>
<dbReference type="GO" id="GO:0006879">
    <property type="term" value="P:intracellular iron ion homeostasis"/>
    <property type="evidence" value="ECO:0007669"/>
    <property type="project" value="InterPro"/>
</dbReference>
<evidence type="ECO:0000313" key="1">
    <source>
        <dbReference type="EMBL" id="KJH52304.1"/>
    </source>
</evidence>
<evidence type="ECO:0000313" key="2">
    <source>
        <dbReference type="Proteomes" id="UP000053766"/>
    </source>
</evidence>
<protein>
    <submittedName>
        <fullName evidence="1">Uncharacterized protein</fullName>
    </submittedName>
</protein>
<reference evidence="2" key="2">
    <citation type="journal article" date="2016" name="Sci. Rep.">
        <title>Dictyocaulus viviparus genome, variome and transcriptome elucidate lungworm biology and support future intervention.</title>
        <authorList>
            <person name="McNulty S.N."/>
            <person name="Strube C."/>
            <person name="Rosa B.A."/>
            <person name="Martin J.C."/>
            <person name="Tyagi R."/>
            <person name="Choi Y.J."/>
            <person name="Wang Q."/>
            <person name="Hallsworth Pepin K."/>
            <person name="Zhang X."/>
            <person name="Ozersky P."/>
            <person name="Wilson R.K."/>
            <person name="Sternberg P.W."/>
            <person name="Gasser R.B."/>
            <person name="Mitreva M."/>
        </authorList>
    </citation>
    <scope>NUCLEOTIDE SEQUENCE [LARGE SCALE GENOMIC DNA]</scope>
    <source>
        <strain evidence="2">HannoverDv2000</strain>
    </source>
</reference>
<dbReference type="STRING" id="29172.A0A0D8Y8K3"/>
<name>A0A0D8Y8K3_DICVI</name>
<dbReference type="Proteomes" id="UP000053766">
    <property type="component" value="Unassembled WGS sequence"/>
</dbReference>
<dbReference type="EMBL" id="KN716167">
    <property type="protein sequence ID" value="KJH52304.1"/>
    <property type="molecule type" value="Genomic_DNA"/>
</dbReference>
<accession>A0A0D8Y8K3</accession>
<dbReference type="InterPro" id="IPR039947">
    <property type="entry name" value="NCoA-4"/>
</dbReference>
<dbReference type="GO" id="GO:0009725">
    <property type="term" value="P:response to hormone"/>
    <property type="evidence" value="ECO:0007669"/>
    <property type="project" value="TreeGrafter"/>
</dbReference>
<reference evidence="1 2" key="1">
    <citation type="submission" date="2013-11" db="EMBL/GenBank/DDBJ databases">
        <title>Draft genome of the bovine lungworm Dictyocaulus viviparus.</title>
        <authorList>
            <person name="Mitreva M."/>
        </authorList>
    </citation>
    <scope>NUCLEOTIDE SEQUENCE [LARGE SCALE GENOMIC DNA]</scope>
    <source>
        <strain evidence="1 2">HannoverDv2000</strain>
    </source>
</reference>
<proteinExistence type="predicted"/>